<dbReference type="PANTHER" id="PTHR12773:SF0">
    <property type="entry name" value="MULTIFUNCTIONAL METHYLTRANSFERASE SUBUNIT TRM112-LIKE PROTEIN"/>
    <property type="match status" value="1"/>
</dbReference>
<dbReference type="SUPFAM" id="SSF158997">
    <property type="entry name" value="Trm112p-like"/>
    <property type="match status" value="1"/>
</dbReference>
<dbReference type="WBParaSite" id="TCNE_0001020901-mRNA-1">
    <property type="protein sequence ID" value="TCNE_0001020901-mRNA-1"/>
    <property type="gene ID" value="TCNE_0001020901"/>
</dbReference>
<dbReference type="Proteomes" id="UP000050794">
    <property type="component" value="Unassembled WGS sequence"/>
</dbReference>
<evidence type="ECO:0000256" key="1">
    <source>
        <dbReference type="ARBA" id="ARBA00007980"/>
    </source>
</evidence>
<evidence type="ECO:0000313" key="5">
    <source>
        <dbReference type="Proteomes" id="UP000050794"/>
    </source>
</evidence>
<comment type="similarity">
    <text evidence="1">Belongs to the TRM112 family.</text>
</comment>
<dbReference type="InterPro" id="IPR039127">
    <property type="entry name" value="Trm112"/>
</dbReference>
<dbReference type="InterPro" id="IPR005651">
    <property type="entry name" value="Trm112-like"/>
</dbReference>
<proteinExistence type="inferred from homology"/>
<dbReference type="GO" id="GO:0070476">
    <property type="term" value="P:rRNA (guanine-N7)-methylation"/>
    <property type="evidence" value="ECO:0007669"/>
    <property type="project" value="TreeGrafter"/>
</dbReference>
<feature type="region of interest" description="Disordered" evidence="4">
    <location>
        <begin position="154"/>
        <end position="207"/>
    </location>
</feature>
<dbReference type="GO" id="GO:0030488">
    <property type="term" value="P:tRNA methylation"/>
    <property type="evidence" value="ECO:0007669"/>
    <property type="project" value="TreeGrafter"/>
</dbReference>
<reference evidence="6" key="1">
    <citation type="submission" date="2016-06" db="UniProtKB">
        <authorList>
            <consortium name="WormBaseParasite"/>
        </authorList>
    </citation>
    <scope>IDENTIFICATION</scope>
</reference>
<feature type="compositionally biased region" description="Polar residues" evidence="4">
    <location>
        <begin position="156"/>
        <end position="168"/>
    </location>
</feature>
<dbReference type="AlphaFoldDB" id="A0A183UNY9"/>
<dbReference type="CDD" id="cd21089">
    <property type="entry name" value="Trm112-like"/>
    <property type="match status" value="1"/>
</dbReference>
<evidence type="ECO:0000256" key="3">
    <source>
        <dbReference type="ARBA" id="ARBA00030516"/>
    </source>
</evidence>
<dbReference type="Gene3D" id="1.25.40.510">
    <property type="entry name" value="GLE1-like"/>
    <property type="match status" value="1"/>
</dbReference>
<feature type="compositionally biased region" description="Basic and acidic residues" evidence="4">
    <location>
        <begin position="177"/>
        <end position="190"/>
    </location>
</feature>
<dbReference type="Pfam" id="PF03966">
    <property type="entry name" value="Trm112p"/>
    <property type="match status" value="1"/>
</dbReference>
<keyword evidence="5" id="KW-1185">Reference proteome</keyword>
<evidence type="ECO:0000256" key="2">
    <source>
        <dbReference type="ARBA" id="ARBA00019989"/>
    </source>
</evidence>
<organism evidence="5 6">
    <name type="scientific">Toxocara canis</name>
    <name type="common">Canine roundworm</name>
    <dbReference type="NCBI Taxonomy" id="6265"/>
    <lineage>
        <taxon>Eukaryota</taxon>
        <taxon>Metazoa</taxon>
        <taxon>Ecdysozoa</taxon>
        <taxon>Nematoda</taxon>
        <taxon>Chromadorea</taxon>
        <taxon>Rhabditida</taxon>
        <taxon>Spirurina</taxon>
        <taxon>Ascaridomorpha</taxon>
        <taxon>Ascaridoidea</taxon>
        <taxon>Toxocaridae</taxon>
        <taxon>Toxocara</taxon>
    </lineage>
</organism>
<dbReference type="GO" id="GO:0046982">
    <property type="term" value="F:protein heterodimerization activity"/>
    <property type="evidence" value="ECO:0007669"/>
    <property type="project" value="InterPro"/>
</dbReference>
<protein>
    <recommendedName>
        <fullName evidence="2">Multifunctional methyltransferase subunit TRM112-like protein</fullName>
    </recommendedName>
    <alternativeName>
        <fullName evidence="3">tRNA methyltransferase 112 homolog</fullName>
    </alternativeName>
</protein>
<evidence type="ECO:0000256" key="4">
    <source>
        <dbReference type="SAM" id="MobiDB-lite"/>
    </source>
</evidence>
<sequence>LSERFFRSFFFSGPSCSSSSSLFPCDSCATTQPFISNTSRVARAPTGTRFSKFESYSGGFGLTSENSSSLFDAKQVGSSNSDIEKRFSEKRDEGLEINEKKKSEFSSADEIYDSMSNLPHSDFARPSKTSSALVKESSLVSTFKSGHPALVRTDSRSAQSLFSTSGGAHTSHPVPKVLEHKNEPRSEEQKTVPTVNESDGGPRTEQISGEAKTMNVLGRKNIRDASSGVLGINPPENFTHFEKRFCQGTGAIIVLGKLWLEKKARSSNSIPHYHNSVRADLKYTINERTAVWTKKYAKEDEIKQAARFFTDLLSGITVFGFRGKHINLKGEDDARGWAFAHIVSAYINLVVQDLSLVDVAAAVLSRVAFQWEEFTSFLFGKLCASSLLLSMQFHRCEEKMVELSKRGEEASEAAAAWGARENALVRLFAAIHADRTVNEVDRQGQQCPFTGAPLLWLLAVATLKQRSPFAAALLSGLLTVSSLPLQSGWVLRESYKKQFDKLLAVIGEKVIPAWGKTLEATPVSDVVCSCQRMWVASLKDSYDRGDTLALTFIQLNVPIAHRCERRLEYTMKLMTHNFLTSKFLKGVVTGYPLLLVATKKEVCLHFLRFYKSGHSEVTELKLQGKLMIIISSVNVKEFEFNAEFVKRMIPKLDYPVLRQAAESIGEADGLPAEISTGWEDNEILLKKLHHVLVSVEVLEGELKCPETGRVFPIREGIPNMLVRENEVD</sequence>
<name>A0A183UNY9_TOXCA</name>
<evidence type="ECO:0000313" key="6">
    <source>
        <dbReference type="WBParaSite" id="TCNE_0001020901-mRNA-1"/>
    </source>
</evidence>
<dbReference type="Gene3D" id="2.20.25.10">
    <property type="match status" value="1"/>
</dbReference>
<dbReference type="PANTHER" id="PTHR12773">
    <property type="entry name" value="UPF0315 PROTEIN-RELATED"/>
    <property type="match status" value="1"/>
</dbReference>
<dbReference type="InterPro" id="IPR038506">
    <property type="entry name" value="GLE1-like_sf"/>
</dbReference>
<accession>A0A183UNY9</accession>